<keyword evidence="13 23" id="KW-0863">Zinc-finger</keyword>
<dbReference type="InterPro" id="IPR021538">
    <property type="entry name" value="Syntaxin-5_N"/>
</dbReference>
<protein>
    <recommendedName>
        <fullName evidence="20">E3 ubiquitin-protein ligase hrd-1</fullName>
        <ecNumber evidence="8">2.3.2.27</ecNumber>
    </recommendedName>
    <alternativeName>
        <fullName evidence="22">RING-type E3 ubiquitin transferase hrd-1</fullName>
    </alternativeName>
    <alternativeName>
        <fullName evidence="21">Suppressor/enhancer of lin-12</fullName>
    </alternativeName>
</protein>
<feature type="transmembrane region" description="Helical" evidence="25">
    <location>
        <begin position="519"/>
        <end position="537"/>
    </location>
</feature>
<keyword evidence="16" id="KW-0256">Endoplasmic reticulum</keyword>
<evidence type="ECO:0000256" key="9">
    <source>
        <dbReference type="ARBA" id="ARBA00022448"/>
    </source>
</evidence>
<evidence type="ECO:0000256" key="2">
    <source>
        <dbReference type="ARBA" id="ARBA00004211"/>
    </source>
</evidence>
<evidence type="ECO:0000313" key="29">
    <source>
        <dbReference type="Proteomes" id="UP001331761"/>
    </source>
</evidence>
<dbReference type="AlphaFoldDB" id="A0AAN8J1S2"/>
<evidence type="ECO:0000256" key="17">
    <source>
        <dbReference type="ARBA" id="ARBA00022833"/>
    </source>
</evidence>
<dbReference type="InterPro" id="IPR000727">
    <property type="entry name" value="T_SNARE_dom"/>
</dbReference>
<dbReference type="SUPFAM" id="SSF57850">
    <property type="entry name" value="RING/U-box"/>
    <property type="match status" value="1"/>
</dbReference>
<evidence type="ECO:0000256" key="15">
    <source>
        <dbReference type="ARBA" id="ARBA00022786"/>
    </source>
</evidence>
<evidence type="ECO:0000256" key="8">
    <source>
        <dbReference type="ARBA" id="ARBA00012483"/>
    </source>
</evidence>
<dbReference type="PROSITE" id="PS50192">
    <property type="entry name" value="T_SNARE"/>
    <property type="match status" value="1"/>
</dbReference>
<keyword evidence="15" id="KW-0833">Ubl conjugation pathway</keyword>
<keyword evidence="9" id="KW-0813">Transport</keyword>
<evidence type="ECO:0000256" key="21">
    <source>
        <dbReference type="ARBA" id="ARBA00075113"/>
    </source>
</evidence>
<evidence type="ECO:0000256" key="1">
    <source>
        <dbReference type="ARBA" id="ARBA00000900"/>
    </source>
</evidence>
<feature type="compositionally biased region" description="Basic and acidic residues" evidence="24">
    <location>
        <begin position="1040"/>
        <end position="1051"/>
    </location>
</feature>
<evidence type="ECO:0000256" key="19">
    <source>
        <dbReference type="ARBA" id="ARBA00023136"/>
    </source>
</evidence>
<feature type="compositionally biased region" description="Polar residues" evidence="24">
    <location>
        <begin position="955"/>
        <end position="968"/>
    </location>
</feature>
<dbReference type="InterPro" id="IPR050731">
    <property type="entry name" value="HRD1_E3_ubiq-ligases"/>
</dbReference>
<dbReference type="GO" id="GO:0008270">
    <property type="term" value="F:zinc ion binding"/>
    <property type="evidence" value="ECO:0007669"/>
    <property type="project" value="UniProtKB-KW"/>
</dbReference>
<dbReference type="InterPro" id="IPR058051">
    <property type="entry name" value="Znf_RING_synoviolin"/>
</dbReference>
<keyword evidence="17" id="KW-0862">Zinc</keyword>
<gene>
    <name evidence="28" type="ORF">GCK32_003660</name>
</gene>
<comment type="caution">
    <text evidence="28">The sequence shown here is derived from an EMBL/GenBank/DDBJ whole genome shotgun (WGS) entry which is preliminary data.</text>
</comment>
<dbReference type="GO" id="GO:0016192">
    <property type="term" value="P:vesicle-mediated transport"/>
    <property type="evidence" value="ECO:0007669"/>
    <property type="project" value="InterPro"/>
</dbReference>
<comment type="pathway">
    <text evidence="4">Protein modification; protein ubiquitination.</text>
</comment>
<feature type="region of interest" description="Disordered" evidence="24">
    <location>
        <begin position="257"/>
        <end position="297"/>
    </location>
</feature>
<comment type="similarity">
    <text evidence="5">Belongs to the syntaxin family.</text>
</comment>
<feature type="transmembrane region" description="Helical" evidence="25">
    <location>
        <begin position="584"/>
        <end position="607"/>
    </location>
</feature>
<comment type="catalytic activity">
    <reaction evidence="1">
        <text>S-ubiquitinyl-[E2 ubiquitin-conjugating enzyme]-L-cysteine + [acceptor protein]-L-lysine = [E2 ubiquitin-conjugating enzyme]-L-cysteine + N(6)-ubiquitinyl-[acceptor protein]-L-lysine.</text>
        <dbReference type="EC" id="2.3.2.27"/>
    </reaction>
</comment>
<accession>A0AAN8J1S2</accession>
<evidence type="ECO:0000256" key="12">
    <source>
        <dbReference type="ARBA" id="ARBA00022723"/>
    </source>
</evidence>
<feature type="compositionally biased region" description="Polar residues" evidence="24">
    <location>
        <begin position="978"/>
        <end position="994"/>
    </location>
</feature>
<evidence type="ECO:0000256" key="7">
    <source>
        <dbReference type="ARBA" id="ARBA00011738"/>
    </source>
</evidence>
<evidence type="ECO:0000256" key="23">
    <source>
        <dbReference type="PROSITE-ProRule" id="PRU00175"/>
    </source>
</evidence>
<evidence type="ECO:0000256" key="13">
    <source>
        <dbReference type="ARBA" id="ARBA00022771"/>
    </source>
</evidence>
<dbReference type="GO" id="GO:0036503">
    <property type="term" value="P:ERAD pathway"/>
    <property type="evidence" value="ECO:0007669"/>
    <property type="project" value="TreeGrafter"/>
</dbReference>
<evidence type="ECO:0000256" key="22">
    <source>
        <dbReference type="ARBA" id="ARBA00078468"/>
    </source>
</evidence>
<dbReference type="PANTHER" id="PTHR22763:SF184">
    <property type="entry name" value="E3 UBIQUITIN-PROTEIN LIGASE SYNOVIOLIN"/>
    <property type="match status" value="1"/>
</dbReference>
<dbReference type="PANTHER" id="PTHR22763">
    <property type="entry name" value="RING ZINC FINGER PROTEIN"/>
    <property type="match status" value="1"/>
</dbReference>
<feature type="transmembrane region" description="Helical" evidence="25">
    <location>
        <begin position="628"/>
        <end position="652"/>
    </location>
</feature>
<name>A0AAN8J1S2_TRICO</name>
<dbReference type="FunFam" id="3.30.40.10:FF:000088">
    <property type="entry name" value="E3 ubiquitin-protein ligase synoviolin"/>
    <property type="match status" value="1"/>
</dbReference>
<dbReference type="Gene3D" id="1.20.58.70">
    <property type="match status" value="1"/>
</dbReference>
<dbReference type="PROSITE" id="PS00914">
    <property type="entry name" value="SYNTAXIN"/>
    <property type="match status" value="1"/>
</dbReference>
<feature type="transmembrane region" description="Helical" evidence="25">
    <location>
        <begin position="422"/>
        <end position="441"/>
    </location>
</feature>
<evidence type="ECO:0000256" key="10">
    <source>
        <dbReference type="ARBA" id="ARBA00022679"/>
    </source>
</evidence>
<evidence type="ECO:0000256" key="18">
    <source>
        <dbReference type="ARBA" id="ARBA00022989"/>
    </source>
</evidence>
<feature type="transmembrane region" description="Helical" evidence="25">
    <location>
        <begin position="461"/>
        <end position="478"/>
    </location>
</feature>
<dbReference type="PROSITE" id="PS50089">
    <property type="entry name" value="ZF_RING_2"/>
    <property type="match status" value="1"/>
</dbReference>
<evidence type="ECO:0000256" key="20">
    <source>
        <dbReference type="ARBA" id="ARBA00070586"/>
    </source>
</evidence>
<dbReference type="EMBL" id="WIXE01011887">
    <property type="protein sequence ID" value="KAK5976429.1"/>
    <property type="molecule type" value="Genomic_DNA"/>
</dbReference>
<dbReference type="CDD" id="cd16479">
    <property type="entry name" value="RING-H2_synoviolin"/>
    <property type="match status" value="1"/>
</dbReference>
<feature type="domain" description="RING-type" evidence="26">
    <location>
        <begin position="708"/>
        <end position="749"/>
    </location>
</feature>
<evidence type="ECO:0000256" key="4">
    <source>
        <dbReference type="ARBA" id="ARBA00004906"/>
    </source>
</evidence>
<dbReference type="InterPro" id="IPR001841">
    <property type="entry name" value="Znf_RING"/>
</dbReference>
<dbReference type="SUPFAM" id="SSF47661">
    <property type="entry name" value="t-snare proteins"/>
    <property type="match status" value="1"/>
</dbReference>
<dbReference type="Pfam" id="PF11416">
    <property type="entry name" value="Syntaxin-5_N"/>
    <property type="match status" value="1"/>
</dbReference>
<dbReference type="EC" id="2.3.2.27" evidence="8"/>
<feature type="compositionally biased region" description="Polar residues" evidence="24">
    <location>
        <begin position="273"/>
        <end position="284"/>
    </location>
</feature>
<keyword evidence="19 25" id="KW-0472">Membrane</keyword>
<proteinExistence type="inferred from homology"/>
<evidence type="ECO:0000256" key="3">
    <source>
        <dbReference type="ARBA" id="ARBA00004477"/>
    </source>
</evidence>
<dbReference type="Pfam" id="PF25563">
    <property type="entry name" value="TPR_SYVN1_N"/>
    <property type="match status" value="1"/>
</dbReference>
<dbReference type="Pfam" id="PF13639">
    <property type="entry name" value="zf-RING_2"/>
    <property type="match status" value="1"/>
</dbReference>
<dbReference type="CDD" id="cd15844">
    <property type="entry name" value="SNARE_syntaxin5"/>
    <property type="match status" value="1"/>
</dbReference>
<keyword evidence="12" id="KW-0479">Metal-binding</keyword>
<dbReference type="Pfam" id="PF05739">
    <property type="entry name" value="SNARE"/>
    <property type="match status" value="1"/>
</dbReference>
<evidence type="ECO:0000256" key="16">
    <source>
        <dbReference type="ARBA" id="ARBA00022824"/>
    </source>
</evidence>
<feature type="region of interest" description="Disordered" evidence="24">
    <location>
        <begin position="945"/>
        <end position="1051"/>
    </location>
</feature>
<organism evidence="28 29">
    <name type="scientific">Trichostrongylus colubriformis</name>
    <name type="common">Black scour worm</name>
    <dbReference type="NCBI Taxonomy" id="6319"/>
    <lineage>
        <taxon>Eukaryota</taxon>
        <taxon>Metazoa</taxon>
        <taxon>Ecdysozoa</taxon>
        <taxon>Nematoda</taxon>
        <taxon>Chromadorea</taxon>
        <taxon>Rhabditida</taxon>
        <taxon>Rhabditina</taxon>
        <taxon>Rhabditomorpha</taxon>
        <taxon>Strongyloidea</taxon>
        <taxon>Trichostrongylidae</taxon>
        <taxon>Trichostrongylus</taxon>
    </lineage>
</organism>
<dbReference type="SMART" id="SM00184">
    <property type="entry name" value="RING"/>
    <property type="match status" value="1"/>
</dbReference>
<dbReference type="GO" id="GO:0061630">
    <property type="term" value="F:ubiquitin protein ligase activity"/>
    <property type="evidence" value="ECO:0007669"/>
    <property type="project" value="UniProtKB-EC"/>
</dbReference>
<keyword evidence="10" id="KW-0808">Transferase</keyword>
<sequence>MSDYSIRSRRRVDDSNSASHVPAVFDHDAKKESASVSSTFFGGYTAISSTVFGASPTQLWNSAQETLSAIPSSLYHPSEQVSAEDSIEKTFPTLSVFGDPLDSLNFTMPSRDRTAEFRTTCKSLQMKVHSNGFVPHTRKEILNSSVHFNQLAKRIGRDLSQTCAKMERLAEMAKKKSLFDEKNVMDHLSRVVKEDITSLNKQIAALQEFSRDRSAGTKNQGTGHSQLVVVGLQSKLASVSKDFQSVLEISTENLKHQKNRREKFSNADPLPTSFPSSSSGTNVRSRLLEDDNQHGVPRVNSVSLDMGAMEQMRVQQQVTLQDQSDSYAQARSTAMETIEGSISELGQIFAQLASLVSEQGEMITRIDSNVEDTAINIDAAHTELVKYFHNISKNRWLMIKVFGAKCSWFCWISEFHMHISPAVLAIGSFVATAATVTNAFVVNKQFYPSIVYITKSNASMMVIYVQALILVYILFQMIRKIFFGELRASEAEHLSERAWHAVLETCLAFTVFRDDFSPLFVMQFVGLLFVKSFHWLADDRVDMMERSPVITLKFHIRMMCIVAFLGATDSYLLSHAYFTTLLKGASAQIVFGFEYAILMALVIHVTIKYILHMHDLRTAQAWENKAVYLLYAELFINLIRCVLYGLFAAVMLRVHSFPLFSVRPFYLSLRALHKAINDVILSRRAINAMNNLFPIVSAEDLATMDATCIICRDEMTPESTPKRLPCGHVFHSHCLRSWFQRQQTCPTCRTDILGRDLSAAGQRATANVAAPPAQPNNAPIQNGAVNARLPPNLFPFMAHQFAVPQPRQPNQDHTAPAGGGTAQGEGRAADPRAFPHPVGEMPAGFPSGPLPAFPPPFPQDMPTFPSFPFMAPLPPFPMEMPRPPPQLDQLTEEDLRAMEGQSRAALERRIKMLQDISTLLDAAVAQMHQYTSIFGAAPMPVPMPATAPSAGPWQTLFTSDPNQAQSGASAVDSDTADVPSSSKSLFGTSASSSRLVKIGAGQESSTTPEDRESPDIPSSSKETVVRSPEDEEIRQRRLRRFAEAGKSSEER</sequence>
<comment type="subunit">
    <text evidence="7">Homodimer.</text>
</comment>
<dbReference type="GO" id="GO:0005789">
    <property type="term" value="C:endoplasmic reticulum membrane"/>
    <property type="evidence" value="ECO:0007669"/>
    <property type="project" value="UniProtKB-SubCell"/>
</dbReference>
<evidence type="ECO:0000256" key="14">
    <source>
        <dbReference type="ARBA" id="ARBA00022775"/>
    </source>
</evidence>
<feature type="domain" description="T-SNARE coiled-coil homology" evidence="27">
    <location>
        <begin position="325"/>
        <end position="387"/>
    </location>
</feature>
<dbReference type="GO" id="GO:0043161">
    <property type="term" value="P:proteasome-mediated ubiquitin-dependent protein catabolic process"/>
    <property type="evidence" value="ECO:0007669"/>
    <property type="project" value="TreeGrafter"/>
</dbReference>
<dbReference type="Proteomes" id="UP001331761">
    <property type="component" value="Unassembled WGS sequence"/>
</dbReference>
<dbReference type="InterPro" id="IPR013083">
    <property type="entry name" value="Znf_RING/FYVE/PHD"/>
</dbReference>
<dbReference type="GO" id="GO:0006836">
    <property type="term" value="P:neurotransmitter transport"/>
    <property type="evidence" value="ECO:0007669"/>
    <property type="project" value="UniProtKB-KW"/>
</dbReference>
<evidence type="ECO:0000259" key="26">
    <source>
        <dbReference type="PROSITE" id="PS50089"/>
    </source>
</evidence>
<dbReference type="GO" id="GO:0005484">
    <property type="term" value="F:SNAP receptor activity"/>
    <property type="evidence" value="ECO:0007669"/>
    <property type="project" value="InterPro"/>
</dbReference>
<evidence type="ECO:0000256" key="11">
    <source>
        <dbReference type="ARBA" id="ARBA00022692"/>
    </source>
</evidence>
<keyword evidence="11 25" id="KW-0812">Transmembrane</keyword>
<dbReference type="InterPro" id="IPR006012">
    <property type="entry name" value="Syntaxin/epimorphin_CS"/>
</dbReference>
<evidence type="ECO:0000313" key="28">
    <source>
        <dbReference type="EMBL" id="KAK5976429.1"/>
    </source>
</evidence>
<dbReference type="SMART" id="SM00397">
    <property type="entry name" value="t_SNARE"/>
    <property type="match status" value="1"/>
</dbReference>
<keyword evidence="14" id="KW-0532">Neurotransmitter transport</keyword>
<keyword evidence="29" id="KW-1185">Reference proteome</keyword>
<evidence type="ECO:0000256" key="24">
    <source>
        <dbReference type="SAM" id="MobiDB-lite"/>
    </source>
</evidence>
<reference evidence="28 29" key="1">
    <citation type="submission" date="2019-10" db="EMBL/GenBank/DDBJ databases">
        <title>Assembly and Annotation for the nematode Trichostrongylus colubriformis.</title>
        <authorList>
            <person name="Martin J."/>
        </authorList>
    </citation>
    <scope>NUCLEOTIDE SEQUENCE [LARGE SCALE GENOMIC DNA]</scope>
    <source>
        <strain evidence="28">G859</strain>
        <tissue evidence="28">Whole worm</tissue>
    </source>
</reference>
<evidence type="ECO:0000256" key="25">
    <source>
        <dbReference type="SAM" id="Phobius"/>
    </source>
</evidence>
<dbReference type="GO" id="GO:0006886">
    <property type="term" value="P:intracellular protein transport"/>
    <property type="evidence" value="ECO:0007669"/>
    <property type="project" value="InterPro"/>
</dbReference>
<comment type="subcellular location">
    <subcellularLocation>
        <location evidence="3">Endoplasmic reticulum membrane</location>
        <topology evidence="3">Multi-pass membrane protein</topology>
    </subcellularLocation>
    <subcellularLocation>
        <location evidence="2">Membrane</location>
        <topology evidence="2">Single-pass type IV membrane protein</topology>
    </subcellularLocation>
</comment>
<feature type="transmembrane region" description="Helical" evidence="25">
    <location>
        <begin position="558"/>
        <end position="578"/>
    </location>
</feature>
<dbReference type="InterPro" id="IPR010989">
    <property type="entry name" value="SNARE"/>
</dbReference>
<keyword evidence="18 25" id="KW-1133">Transmembrane helix</keyword>
<evidence type="ECO:0000259" key="27">
    <source>
        <dbReference type="PROSITE" id="PS50192"/>
    </source>
</evidence>
<dbReference type="Gene3D" id="3.30.40.10">
    <property type="entry name" value="Zinc/RING finger domain, C3HC4 (zinc finger)"/>
    <property type="match status" value="1"/>
</dbReference>
<evidence type="ECO:0000256" key="5">
    <source>
        <dbReference type="ARBA" id="ARBA00009063"/>
    </source>
</evidence>
<comment type="similarity">
    <text evidence="6">Belongs to the HRD1 family.</text>
</comment>
<feature type="region of interest" description="Disordered" evidence="24">
    <location>
        <begin position="805"/>
        <end position="828"/>
    </location>
</feature>
<evidence type="ECO:0000256" key="6">
    <source>
        <dbReference type="ARBA" id="ARBA00010089"/>
    </source>
</evidence>
<dbReference type="InterPro" id="IPR057992">
    <property type="entry name" value="TPR_SYVN1_N"/>
</dbReference>